<protein>
    <submittedName>
        <fullName evidence="1">Uncharacterized protein</fullName>
    </submittedName>
</protein>
<dbReference type="GeneID" id="73468642"/>
<comment type="caution">
    <text evidence="1">The sequence shown here is derived from an EMBL/GenBank/DDBJ whole genome shotgun (WGS) entry which is preliminary data.</text>
</comment>
<keyword evidence="2" id="KW-1185">Reference proteome</keyword>
<organism evidence="1 2">
    <name type="scientific">[Candida] subhashii</name>
    <dbReference type="NCBI Taxonomy" id="561895"/>
    <lineage>
        <taxon>Eukaryota</taxon>
        <taxon>Fungi</taxon>
        <taxon>Dikarya</taxon>
        <taxon>Ascomycota</taxon>
        <taxon>Saccharomycotina</taxon>
        <taxon>Pichiomycetes</taxon>
        <taxon>Debaryomycetaceae</taxon>
        <taxon>Spathaspora</taxon>
    </lineage>
</organism>
<dbReference type="RefSeq" id="XP_049264848.1">
    <property type="nucleotide sequence ID" value="XM_049405528.1"/>
</dbReference>
<reference evidence="1 2" key="1">
    <citation type="journal article" date="2021" name="DNA Res.">
        <title>Genome analysis of Candida subhashii reveals its hybrid nature and dual mitochondrial genome conformations.</title>
        <authorList>
            <person name="Mixao V."/>
            <person name="Hegedusova E."/>
            <person name="Saus E."/>
            <person name="Pryszcz L.P."/>
            <person name="Cillingova A."/>
            <person name="Nosek J."/>
            <person name="Gabaldon T."/>
        </authorList>
    </citation>
    <scope>NUCLEOTIDE SEQUENCE [LARGE SCALE GENOMIC DNA]</scope>
    <source>
        <strain evidence="1 2">CBS 10753</strain>
    </source>
</reference>
<name>A0A8J5QQ22_9ASCO</name>
<sequence length="138" mass="14780">MFSQIARQTIARQSKIATRKFTTAATYSPIATRVPSYPLLAATLGLMTVYAFYSIESTDDNTVTNVKGKFANLNNWVEEKKEEQPVVAAAEPVVVAEAAVEVEEPVVVAAVVEEPVVEAAAPVVEAVIAEDEPVAKSD</sequence>
<evidence type="ECO:0000313" key="1">
    <source>
        <dbReference type="EMBL" id="KAG7664616.1"/>
    </source>
</evidence>
<dbReference type="EMBL" id="JAGSYN010000069">
    <property type="protein sequence ID" value="KAG7664616.1"/>
    <property type="molecule type" value="Genomic_DNA"/>
</dbReference>
<evidence type="ECO:0000313" key="2">
    <source>
        <dbReference type="Proteomes" id="UP000694255"/>
    </source>
</evidence>
<proteinExistence type="predicted"/>
<gene>
    <name evidence="1" type="ORF">J8A68_001841</name>
</gene>
<dbReference type="Proteomes" id="UP000694255">
    <property type="component" value="Unassembled WGS sequence"/>
</dbReference>
<dbReference type="AlphaFoldDB" id="A0A8J5QQ22"/>
<accession>A0A8J5QQ22</accession>